<dbReference type="InterPro" id="IPR005790">
    <property type="entry name" value="DNA_polIII_delta"/>
</dbReference>
<comment type="similarity">
    <text evidence="6">Belongs to the DNA polymerase HolA subunit family.</text>
</comment>
<keyword evidence="2" id="KW-0808">Transferase</keyword>
<comment type="caution">
    <text evidence="8">The sequence shown here is derived from an EMBL/GenBank/DDBJ whole genome shotgun (WGS) entry which is preliminary data.</text>
</comment>
<dbReference type="Gene3D" id="3.40.50.300">
    <property type="entry name" value="P-loop containing nucleotide triphosphate hydrolases"/>
    <property type="match status" value="1"/>
</dbReference>
<dbReference type="EMBL" id="RDRB01000003">
    <property type="protein sequence ID" value="ROU02962.1"/>
    <property type="molecule type" value="Genomic_DNA"/>
</dbReference>
<dbReference type="InterPro" id="IPR008921">
    <property type="entry name" value="DNA_pol3_clamp-load_cplx_C"/>
</dbReference>
<dbReference type="SUPFAM" id="SSF48019">
    <property type="entry name" value="post-AAA+ oligomerization domain-like"/>
    <property type="match status" value="1"/>
</dbReference>
<keyword evidence="5" id="KW-0239">DNA-directed DNA polymerase</keyword>
<sequence length="342" mass="36955">MKLPPRSASAYFRSPDPARPGLLIHGGDAERITARRHEVVQALIGPQGEAEMRLTRLAGAELRKDPAALLDAVTAQGFFPGLRVVLVDEAGDAATPAMAVALEEWREGDAVIVVTAGQLNARSSLRKLFEGHKTAYAAAIYDDPPSAEEIGRLLREAGLTRLSGEASEALEALARDVAPGDFRQTLEKLALYMLGEDREATGEDVALVSPLSPDAELDDVLEAVAAGDQGALGPILRRLWAQGTTPVSLCIGATRYFRQLHLVAADPGGPEAGIGRMRPPVFGPRRERIVRFARRWGMYRLEEALGILTETDLQLRSVSMAPQASVMERSLIRLTMLGNARR</sequence>
<dbReference type="OrthoDB" id="9804983at2"/>
<organism evidence="8 9">
    <name type="scientific">Histidinibacterium lentulum</name>
    <dbReference type="NCBI Taxonomy" id="2480588"/>
    <lineage>
        <taxon>Bacteria</taxon>
        <taxon>Pseudomonadati</taxon>
        <taxon>Pseudomonadota</taxon>
        <taxon>Alphaproteobacteria</taxon>
        <taxon>Rhodobacterales</taxon>
        <taxon>Paracoccaceae</taxon>
        <taxon>Histidinibacterium</taxon>
    </lineage>
</organism>
<evidence type="ECO:0000256" key="1">
    <source>
        <dbReference type="ARBA" id="ARBA00012417"/>
    </source>
</evidence>
<dbReference type="GO" id="GO:0006261">
    <property type="term" value="P:DNA-templated DNA replication"/>
    <property type="evidence" value="ECO:0007669"/>
    <property type="project" value="TreeGrafter"/>
</dbReference>
<dbReference type="GO" id="GO:0009360">
    <property type="term" value="C:DNA polymerase III complex"/>
    <property type="evidence" value="ECO:0007669"/>
    <property type="project" value="TreeGrafter"/>
</dbReference>
<evidence type="ECO:0000256" key="4">
    <source>
        <dbReference type="ARBA" id="ARBA00022705"/>
    </source>
</evidence>
<dbReference type="RefSeq" id="WP_123641513.1">
    <property type="nucleotide sequence ID" value="NZ_ML119083.1"/>
</dbReference>
<dbReference type="PANTHER" id="PTHR34388">
    <property type="entry name" value="DNA POLYMERASE III SUBUNIT DELTA"/>
    <property type="match status" value="1"/>
</dbReference>
<keyword evidence="9" id="KW-1185">Reference proteome</keyword>
<evidence type="ECO:0000256" key="6">
    <source>
        <dbReference type="ARBA" id="ARBA00034754"/>
    </source>
</evidence>
<comment type="catalytic activity">
    <reaction evidence="7">
        <text>DNA(n) + a 2'-deoxyribonucleoside 5'-triphosphate = DNA(n+1) + diphosphate</text>
        <dbReference type="Rhea" id="RHEA:22508"/>
        <dbReference type="Rhea" id="RHEA-COMP:17339"/>
        <dbReference type="Rhea" id="RHEA-COMP:17340"/>
        <dbReference type="ChEBI" id="CHEBI:33019"/>
        <dbReference type="ChEBI" id="CHEBI:61560"/>
        <dbReference type="ChEBI" id="CHEBI:173112"/>
        <dbReference type="EC" id="2.7.7.7"/>
    </reaction>
</comment>
<dbReference type="NCBIfam" id="TIGR01128">
    <property type="entry name" value="holA"/>
    <property type="match status" value="1"/>
</dbReference>
<dbReference type="GO" id="GO:0003887">
    <property type="term" value="F:DNA-directed DNA polymerase activity"/>
    <property type="evidence" value="ECO:0007669"/>
    <property type="project" value="UniProtKB-KW"/>
</dbReference>
<dbReference type="GO" id="GO:0003677">
    <property type="term" value="F:DNA binding"/>
    <property type="evidence" value="ECO:0007669"/>
    <property type="project" value="InterPro"/>
</dbReference>
<dbReference type="SUPFAM" id="SSF52540">
    <property type="entry name" value="P-loop containing nucleoside triphosphate hydrolases"/>
    <property type="match status" value="1"/>
</dbReference>
<keyword evidence="4" id="KW-0235">DNA replication</keyword>
<evidence type="ECO:0000256" key="5">
    <source>
        <dbReference type="ARBA" id="ARBA00022932"/>
    </source>
</evidence>
<dbReference type="EC" id="2.7.7.7" evidence="1"/>
<evidence type="ECO:0000256" key="3">
    <source>
        <dbReference type="ARBA" id="ARBA00022695"/>
    </source>
</evidence>
<evidence type="ECO:0000256" key="7">
    <source>
        <dbReference type="ARBA" id="ARBA00049244"/>
    </source>
</evidence>
<evidence type="ECO:0000313" key="9">
    <source>
        <dbReference type="Proteomes" id="UP000268016"/>
    </source>
</evidence>
<dbReference type="Proteomes" id="UP000268016">
    <property type="component" value="Unassembled WGS sequence"/>
</dbReference>
<accession>A0A3N2R644</accession>
<gene>
    <name evidence="8" type="ORF">EAT49_06590</name>
</gene>
<evidence type="ECO:0000313" key="8">
    <source>
        <dbReference type="EMBL" id="ROU02962.1"/>
    </source>
</evidence>
<dbReference type="PANTHER" id="PTHR34388:SF1">
    <property type="entry name" value="DNA POLYMERASE III SUBUNIT DELTA"/>
    <property type="match status" value="1"/>
</dbReference>
<dbReference type="AlphaFoldDB" id="A0A3N2R644"/>
<name>A0A3N2R644_9RHOB</name>
<proteinExistence type="inferred from homology"/>
<dbReference type="Gene3D" id="1.20.272.10">
    <property type="match status" value="1"/>
</dbReference>
<evidence type="ECO:0000256" key="2">
    <source>
        <dbReference type="ARBA" id="ARBA00022679"/>
    </source>
</evidence>
<dbReference type="InterPro" id="IPR027417">
    <property type="entry name" value="P-loop_NTPase"/>
</dbReference>
<keyword evidence="3" id="KW-0548">Nucleotidyltransferase</keyword>
<protein>
    <recommendedName>
        <fullName evidence="1">DNA-directed DNA polymerase</fullName>
        <ecNumber evidence="1">2.7.7.7</ecNumber>
    </recommendedName>
</protein>
<reference evidence="8 9" key="1">
    <citation type="submission" date="2018-10" db="EMBL/GenBank/DDBJ databases">
        <title>Histidinibacterium lentulum gen. nov., sp. nov., a marine bacterium from the culture broth of Picochlorum sp. 122.</title>
        <authorList>
            <person name="Wang G."/>
        </authorList>
    </citation>
    <scope>NUCLEOTIDE SEQUENCE [LARGE SCALE GENOMIC DNA]</scope>
    <source>
        <strain evidence="8 9">B17</strain>
    </source>
</reference>